<gene>
    <name evidence="2" type="ORF">LCGC14_0501080</name>
</gene>
<sequence length="102" mass="11742">MNRKDARKIAETITNEQLQKMFDEAKKNITDWTVVSICNKGMTKGVAWNILAKNFDVNEEHHILGKTNMVREFGDFLSPDFKPKKVKKPQGTPPTHQDPIFN</sequence>
<proteinExistence type="predicted"/>
<accession>A0A0F9VCI2</accession>
<reference evidence="2" key="1">
    <citation type="journal article" date="2015" name="Nature">
        <title>Complex archaea that bridge the gap between prokaryotes and eukaryotes.</title>
        <authorList>
            <person name="Spang A."/>
            <person name="Saw J.H."/>
            <person name="Jorgensen S.L."/>
            <person name="Zaremba-Niedzwiedzka K."/>
            <person name="Martijn J."/>
            <person name="Lind A.E."/>
            <person name="van Eijk R."/>
            <person name="Schleper C."/>
            <person name="Guy L."/>
            <person name="Ettema T.J."/>
        </authorList>
    </citation>
    <scope>NUCLEOTIDE SEQUENCE</scope>
</reference>
<name>A0A0F9VCI2_9ZZZZ</name>
<protein>
    <submittedName>
        <fullName evidence="2">Uncharacterized protein</fullName>
    </submittedName>
</protein>
<dbReference type="EMBL" id="LAZR01000587">
    <property type="protein sequence ID" value="KKN63518.1"/>
    <property type="molecule type" value="Genomic_DNA"/>
</dbReference>
<evidence type="ECO:0000256" key="1">
    <source>
        <dbReference type="SAM" id="MobiDB-lite"/>
    </source>
</evidence>
<dbReference type="AlphaFoldDB" id="A0A0F9VCI2"/>
<organism evidence="2">
    <name type="scientific">marine sediment metagenome</name>
    <dbReference type="NCBI Taxonomy" id="412755"/>
    <lineage>
        <taxon>unclassified sequences</taxon>
        <taxon>metagenomes</taxon>
        <taxon>ecological metagenomes</taxon>
    </lineage>
</organism>
<feature type="region of interest" description="Disordered" evidence="1">
    <location>
        <begin position="81"/>
        <end position="102"/>
    </location>
</feature>
<comment type="caution">
    <text evidence="2">The sequence shown here is derived from an EMBL/GenBank/DDBJ whole genome shotgun (WGS) entry which is preliminary data.</text>
</comment>
<evidence type="ECO:0000313" key="2">
    <source>
        <dbReference type="EMBL" id="KKN63518.1"/>
    </source>
</evidence>